<comment type="caution">
    <text evidence="1">The sequence shown here is derived from an EMBL/GenBank/DDBJ whole genome shotgun (WGS) entry which is preliminary data.</text>
</comment>
<protein>
    <submittedName>
        <fullName evidence="1">Uncharacterized protein</fullName>
    </submittedName>
</protein>
<gene>
    <name evidence="1" type="ORF">BOTNAR_0536g00080</name>
</gene>
<dbReference type="Proteomes" id="UP000297452">
    <property type="component" value="Unassembled WGS sequence"/>
</dbReference>
<dbReference type="EMBL" id="PQXJ01000536">
    <property type="protein sequence ID" value="TGO47228.1"/>
    <property type="molecule type" value="Genomic_DNA"/>
</dbReference>
<accession>A0A4Z1HDF4</accession>
<proteinExistence type="predicted"/>
<sequence>MLFKKLTRGNFKTFSHRWIICNNDRRRFSGTQRKHDNPHQTFLREEKSSLQEGKCIVWGNALQKRDVQVEETKSNSLHLNRPEHARSEYEKMKQRLDRESVLEDPDWYRQKMSLPSTYGKNINICEENCWIDSFLGLGD</sequence>
<reference evidence="1 2" key="1">
    <citation type="submission" date="2017-12" db="EMBL/GenBank/DDBJ databases">
        <title>Comparative genomics of Botrytis spp.</title>
        <authorList>
            <person name="Valero-Jimenez C.A."/>
            <person name="Tapia P."/>
            <person name="Veloso J."/>
            <person name="Silva-Moreno E."/>
            <person name="Staats M."/>
            <person name="Valdes J.H."/>
            <person name="Van Kan J.A.L."/>
        </authorList>
    </citation>
    <scope>NUCLEOTIDE SEQUENCE [LARGE SCALE GENOMIC DNA]</scope>
    <source>
        <strain evidence="1 2">MUCL2120</strain>
    </source>
</reference>
<name>A0A4Z1HDF4_9HELO</name>
<dbReference type="AlphaFoldDB" id="A0A4Z1HDF4"/>
<keyword evidence="2" id="KW-1185">Reference proteome</keyword>
<evidence type="ECO:0000313" key="2">
    <source>
        <dbReference type="Proteomes" id="UP000297452"/>
    </source>
</evidence>
<evidence type="ECO:0000313" key="1">
    <source>
        <dbReference type="EMBL" id="TGO47228.1"/>
    </source>
</evidence>
<organism evidence="1 2">
    <name type="scientific">Botryotinia narcissicola</name>
    <dbReference type="NCBI Taxonomy" id="278944"/>
    <lineage>
        <taxon>Eukaryota</taxon>
        <taxon>Fungi</taxon>
        <taxon>Dikarya</taxon>
        <taxon>Ascomycota</taxon>
        <taxon>Pezizomycotina</taxon>
        <taxon>Leotiomycetes</taxon>
        <taxon>Helotiales</taxon>
        <taxon>Sclerotiniaceae</taxon>
        <taxon>Botryotinia</taxon>
    </lineage>
</organism>